<dbReference type="AlphaFoldDB" id="A0A8D2J2W7"/>
<keyword evidence="3" id="KW-1185">Reference proteome</keyword>
<reference evidence="2" key="1">
    <citation type="submission" date="2025-08" db="UniProtKB">
        <authorList>
            <consortium name="Ensembl"/>
        </authorList>
    </citation>
    <scope>IDENTIFICATION</scope>
</reference>
<dbReference type="Ensembl" id="ENSVKKT00000006541.1">
    <property type="protein sequence ID" value="ENSVKKP00000006376.1"/>
    <property type="gene ID" value="ENSVKKG00000004616.1"/>
</dbReference>
<name>A0A8D2J2W7_VARKO</name>
<accession>A0A8D2J2W7</accession>
<feature type="compositionally biased region" description="Basic and acidic residues" evidence="1">
    <location>
        <begin position="71"/>
        <end position="82"/>
    </location>
</feature>
<feature type="compositionally biased region" description="Basic and acidic residues" evidence="1">
    <location>
        <begin position="167"/>
        <end position="182"/>
    </location>
</feature>
<reference evidence="2" key="2">
    <citation type="submission" date="2025-09" db="UniProtKB">
        <authorList>
            <consortium name="Ensembl"/>
        </authorList>
    </citation>
    <scope>IDENTIFICATION</scope>
</reference>
<feature type="region of interest" description="Disordered" evidence="1">
    <location>
        <begin position="63"/>
        <end position="82"/>
    </location>
</feature>
<organism evidence="2 3">
    <name type="scientific">Varanus komodoensis</name>
    <name type="common">Komodo dragon</name>
    <dbReference type="NCBI Taxonomy" id="61221"/>
    <lineage>
        <taxon>Eukaryota</taxon>
        <taxon>Metazoa</taxon>
        <taxon>Chordata</taxon>
        <taxon>Craniata</taxon>
        <taxon>Vertebrata</taxon>
        <taxon>Euteleostomi</taxon>
        <taxon>Lepidosauria</taxon>
        <taxon>Squamata</taxon>
        <taxon>Bifurcata</taxon>
        <taxon>Unidentata</taxon>
        <taxon>Episquamata</taxon>
        <taxon>Toxicofera</taxon>
        <taxon>Anguimorpha</taxon>
        <taxon>Paleoanguimorpha</taxon>
        <taxon>Varanoidea</taxon>
        <taxon>Varanidae</taxon>
        <taxon>Varanus</taxon>
    </lineage>
</organism>
<protein>
    <submittedName>
        <fullName evidence="2">Uncharacterized protein</fullName>
    </submittedName>
</protein>
<sequence length="276" mass="29980">LFLEKLLGLCQGGAGKSRPPSRPLTACVRDSVSMGTRCVHVTLYSGQLLALCHVGAWKSWPPGVPPTVGTRSEREETEASAKDSFSKRTRCVRFSLFPGIFCLSVRIGLGNPDLRQKRNPAQRDSVSKRTMCVRVTLFSEQLLPLCQSGARKSRPPGRPPTVGTHSEQAETEARMGGQRLKEEKERVYGPFSGQLLPLCLARAGKSWPPGGLPTVGTRSECLETETCVEGQESVCKRTRCACPPVFGPTFSPLSAWGRELPASREASDRRNALGTG</sequence>
<evidence type="ECO:0000313" key="3">
    <source>
        <dbReference type="Proteomes" id="UP000694545"/>
    </source>
</evidence>
<evidence type="ECO:0000256" key="1">
    <source>
        <dbReference type="SAM" id="MobiDB-lite"/>
    </source>
</evidence>
<feature type="region of interest" description="Disordered" evidence="1">
    <location>
        <begin position="148"/>
        <end position="182"/>
    </location>
</feature>
<evidence type="ECO:0000313" key="2">
    <source>
        <dbReference type="Ensembl" id="ENSVKKP00000006376.1"/>
    </source>
</evidence>
<dbReference type="Proteomes" id="UP000694545">
    <property type="component" value="Unplaced"/>
</dbReference>
<proteinExistence type="predicted"/>